<dbReference type="STRING" id="1122192.SAMN02745673_04774"/>
<keyword evidence="5" id="KW-1185">Reference proteome</keyword>
<dbReference type="Proteomes" id="UP000190637">
    <property type="component" value="Unassembled WGS sequence"/>
</dbReference>
<evidence type="ECO:0000259" key="2">
    <source>
        <dbReference type="Pfam" id="PF10979"/>
    </source>
</evidence>
<reference evidence="4 5" key="1">
    <citation type="submission" date="2017-02" db="EMBL/GenBank/DDBJ databases">
        <authorList>
            <person name="Peterson S.W."/>
        </authorList>
    </citation>
    <scope>NUCLEOTIDE SEQUENCE [LARGE SCALE GENOMIC DNA]</scope>
    <source>
        <strain evidence="4 5">DSM 45154</strain>
    </source>
</reference>
<gene>
    <name evidence="4" type="ORF">SAMN02745673_04774</name>
</gene>
<feature type="compositionally biased region" description="Gly residues" evidence="1">
    <location>
        <begin position="1"/>
        <end position="13"/>
    </location>
</feature>
<dbReference type="Pfam" id="PF23771">
    <property type="entry name" value="DUF7168"/>
    <property type="match status" value="1"/>
</dbReference>
<protein>
    <submittedName>
        <fullName evidence="4">Uncharacterized protein</fullName>
    </submittedName>
</protein>
<name>A0A1T4TBZ6_9ACTN</name>
<dbReference type="InterPro" id="IPR024498">
    <property type="entry name" value="DUF2786"/>
</dbReference>
<feature type="region of interest" description="Disordered" evidence="1">
    <location>
        <begin position="1"/>
        <end position="26"/>
    </location>
</feature>
<organism evidence="4 5">
    <name type="scientific">Marinactinospora thermotolerans DSM 45154</name>
    <dbReference type="NCBI Taxonomy" id="1122192"/>
    <lineage>
        <taxon>Bacteria</taxon>
        <taxon>Bacillati</taxon>
        <taxon>Actinomycetota</taxon>
        <taxon>Actinomycetes</taxon>
        <taxon>Streptosporangiales</taxon>
        <taxon>Nocardiopsidaceae</taxon>
        <taxon>Marinactinospora</taxon>
    </lineage>
</organism>
<accession>A0A1T4TBZ6</accession>
<evidence type="ECO:0000256" key="1">
    <source>
        <dbReference type="SAM" id="MobiDB-lite"/>
    </source>
</evidence>
<dbReference type="Pfam" id="PF10979">
    <property type="entry name" value="DUF2786"/>
    <property type="match status" value="1"/>
</dbReference>
<feature type="domain" description="DUF2786" evidence="2">
    <location>
        <begin position="212"/>
        <end position="251"/>
    </location>
</feature>
<sequence>MGRSGGNRGGAGGEAPRAERDGDAASPDELISAALAALARGDSDDARRRSDRLVARPDEAACRAVDRALFTRLVRTVSYAWPNGWQPAELVRHVRRENTEGGGEGALHARLATDVIAAEARRYDPATVDERWSAQLEALGATVWWEDDDGYVAGWAARENAYRAEWVEAALEVLHTLSRLPAMATLLPPPGRGRRGPAPVAAARGAAAVPSRMLERVRALLRKAESTEFPQEAEALTARAQELMARHSIDHALLAVEEGAQGEGPVSRRLPVDDPYDTAKAVLLDVVAGANRCRAVWDQGVGLSTVVGFAEDVEAVELLFTSLLVQADTAMVAAEARQRAGGRKRTKTFRQSFLAAFAQRIGERLDAAADAACQEARERAPEADLLPVLAARDVAVAEAADAMFPETVTSRVRGVHDHAGWRSGRDAADAAPLRPAT</sequence>
<feature type="domain" description="DUF7168" evidence="3">
    <location>
        <begin position="281"/>
        <end position="382"/>
    </location>
</feature>
<evidence type="ECO:0000313" key="5">
    <source>
        <dbReference type="Proteomes" id="UP000190637"/>
    </source>
</evidence>
<evidence type="ECO:0000313" key="4">
    <source>
        <dbReference type="EMBL" id="SKA38012.1"/>
    </source>
</evidence>
<evidence type="ECO:0000259" key="3">
    <source>
        <dbReference type="Pfam" id="PF23771"/>
    </source>
</evidence>
<dbReference type="EMBL" id="FUWS01000018">
    <property type="protein sequence ID" value="SKA38012.1"/>
    <property type="molecule type" value="Genomic_DNA"/>
</dbReference>
<proteinExistence type="predicted"/>
<dbReference type="OrthoDB" id="3508128at2"/>
<dbReference type="AlphaFoldDB" id="A0A1T4TBZ6"/>
<dbReference type="InterPro" id="IPR055592">
    <property type="entry name" value="DUF7168"/>
</dbReference>
<dbReference type="RefSeq" id="WP_144390294.1">
    <property type="nucleotide sequence ID" value="NZ_FUWS01000018.1"/>
</dbReference>